<accession>A0ABW1ZAT7</accession>
<comment type="caution">
    <text evidence="1">The sequence shown here is derived from an EMBL/GenBank/DDBJ whole genome shotgun (WGS) entry which is preliminary data.</text>
</comment>
<reference evidence="2" key="1">
    <citation type="journal article" date="2019" name="Int. J. Syst. Evol. Microbiol.">
        <title>The Global Catalogue of Microorganisms (GCM) 10K type strain sequencing project: providing services to taxonomists for standard genome sequencing and annotation.</title>
        <authorList>
            <consortium name="The Broad Institute Genomics Platform"/>
            <consortium name="The Broad Institute Genome Sequencing Center for Infectious Disease"/>
            <person name="Wu L."/>
            <person name="Ma J."/>
        </authorList>
    </citation>
    <scope>NUCLEOTIDE SEQUENCE [LARGE SCALE GENOMIC DNA]</scope>
    <source>
        <strain evidence="2">CGMCC 1.16026</strain>
    </source>
</reference>
<organism evidence="1 2">
    <name type="scientific">Granulicella cerasi</name>
    <dbReference type="NCBI Taxonomy" id="741063"/>
    <lineage>
        <taxon>Bacteria</taxon>
        <taxon>Pseudomonadati</taxon>
        <taxon>Acidobacteriota</taxon>
        <taxon>Terriglobia</taxon>
        <taxon>Terriglobales</taxon>
        <taxon>Acidobacteriaceae</taxon>
        <taxon>Granulicella</taxon>
    </lineage>
</organism>
<proteinExistence type="predicted"/>
<dbReference type="Gene3D" id="3.40.50.1820">
    <property type="entry name" value="alpha/beta hydrolase"/>
    <property type="match status" value="1"/>
</dbReference>
<evidence type="ECO:0008006" key="3">
    <source>
        <dbReference type="Google" id="ProtNLM"/>
    </source>
</evidence>
<dbReference type="InterPro" id="IPR029058">
    <property type="entry name" value="AB_hydrolase_fold"/>
</dbReference>
<dbReference type="RefSeq" id="WP_263371906.1">
    <property type="nucleotide sequence ID" value="NZ_JAGSYD010000003.1"/>
</dbReference>
<evidence type="ECO:0000313" key="2">
    <source>
        <dbReference type="Proteomes" id="UP001596391"/>
    </source>
</evidence>
<dbReference type="Proteomes" id="UP001596391">
    <property type="component" value="Unassembled WGS sequence"/>
</dbReference>
<sequence>MTTFSDPYGRLDGPQAKRSPDGRWFAVVTTKGLLETNKLESSVWLFSAQQAERFLRAGGERPNLHLLFRRTGTPKALQTSSYGALISNLDWADNSLALFVSVERSDGIRHVLDISVSTGRVVDVLPDARGSVMAAVERGNTRALIEQQVVALQKEPSTSSGNETVLTDQTLLHSVFPELYPDSVSVEFPWKLRVIRNGKAVLYPRPSDTFYPVGAVRRFRPAISADGRYIVTAEPVPELQPSWSAYRSVIDAVRLSPSSYNDNRDGKSYTWPWRYALIDTHTGESRPLLATPTGYATGFVDTTQAVWSPDGAKIALTNTYLPLDSSSRDETNSVKPCAIALYRLANRAIECVTEVAFPERPEHLVSVRFVGASGELVAKWSKQGVTHEVQYVNGNHEWKGTEKSSESPSLNLTVRQDIAVPPTLWAEQGEQKQMLWNPNPQLSGRLLARGSLLTWTDSSNYVWHAALLLPPTPMPVGGYPLVIQTHGLTNPHEFLADGAYTTGFAAMPLACSGIAVLQMEDRTDRHVRPAMEEADDAARGYETAISTLYQKGLIDKSRVGIIGFSRTHWYVEKALERSPHLYKAATLIDGIDQSYVTAILFGPSMVINSRDHEAANGAPPWAGGLSMWLQRAAGFNLDKLTTPLRLEAIGKASVLGEWETYAVLHQLHRAVDFVEIPDGQHILHKPLERYWSQQGDVDWFRFWLQGYERNDAEHKSQYARWKDLQRPSK</sequence>
<keyword evidence="2" id="KW-1185">Reference proteome</keyword>
<gene>
    <name evidence="1" type="ORF">ACFQBQ_08100</name>
</gene>
<evidence type="ECO:0000313" key="1">
    <source>
        <dbReference type="EMBL" id="MFC6645545.1"/>
    </source>
</evidence>
<name>A0ABW1ZAT7_9BACT</name>
<protein>
    <recommendedName>
        <fullName evidence="3">Peptidase S9 prolyl oligopeptidase catalytic domain-containing protein</fullName>
    </recommendedName>
</protein>
<dbReference type="EMBL" id="JBHSWI010000001">
    <property type="protein sequence ID" value="MFC6645545.1"/>
    <property type="molecule type" value="Genomic_DNA"/>
</dbReference>
<dbReference type="SUPFAM" id="SSF53474">
    <property type="entry name" value="alpha/beta-Hydrolases"/>
    <property type="match status" value="1"/>
</dbReference>
<dbReference type="SUPFAM" id="SSF82171">
    <property type="entry name" value="DPP6 N-terminal domain-like"/>
    <property type="match status" value="1"/>
</dbReference>